<protein>
    <recommendedName>
        <fullName evidence="6 8">DNA-directed RNA polymerase subunit beta</fullName>
        <shortName evidence="6">RNAP subunit beta</shortName>
        <ecNumber evidence="6 8">2.7.7.6</ecNumber>
    </recommendedName>
    <alternativeName>
        <fullName evidence="6">RNA polymerase subunit beta</fullName>
    </alternativeName>
    <alternativeName>
        <fullName evidence="6">Transcriptase subunit beta</fullName>
    </alternativeName>
</protein>
<feature type="domain" description="DNA-directed RNA polymerase beta subunit external 1" evidence="15">
    <location>
        <begin position="721"/>
        <end position="772"/>
    </location>
</feature>
<dbReference type="Pfam" id="PF04561">
    <property type="entry name" value="RNA_pol_Rpb2_2"/>
    <property type="match status" value="2"/>
</dbReference>
<comment type="catalytic activity">
    <reaction evidence="5 6 8">
        <text>RNA(n) + a ribonucleoside 5'-triphosphate = RNA(n+1) + diphosphate</text>
        <dbReference type="Rhea" id="RHEA:21248"/>
        <dbReference type="Rhea" id="RHEA-COMP:14527"/>
        <dbReference type="Rhea" id="RHEA-COMP:17342"/>
        <dbReference type="ChEBI" id="CHEBI:33019"/>
        <dbReference type="ChEBI" id="CHEBI:61557"/>
        <dbReference type="ChEBI" id="CHEBI:140395"/>
        <dbReference type="EC" id="2.7.7.6"/>
    </reaction>
</comment>
<dbReference type="Gene3D" id="2.40.50.150">
    <property type="match status" value="1"/>
</dbReference>
<keyword evidence="4 6" id="KW-0804">Transcription</keyword>
<dbReference type="InterPro" id="IPR019462">
    <property type="entry name" value="DNA-dir_RNA_pol_bsu_external_1"/>
</dbReference>
<evidence type="ECO:0000256" key="7">
    <source>
        <dbReference type="RuleBase" id="RU000434"/>
    </source>
</evidence>
<dbReference type="NCBIfam" id="TIGR02013">
    <property type="entry name" value="rpoB"/>
    <property type="match status" value="1"/>
</dbReference>
<evidence type="ECO:0000259" key="13">
    <source>
        <dbReference type="Pfam" id="PF04563"/>
    </source>
</evidence>
<dbReference type="Gene3D" id="2.40.270.10">
    <property type="entry name" value="DNA-directed RNA polymerase, subunit 2, domain 6"/>
    <property type="match status" value="1"/>
</dbReference>
<dbReference type="InterPro" id="IPR014724">
    <property type="entry name" value="RNA_pol_RPB2_OB-fold"/>
</dbReference>
<dbReference type="Gene3D" id="3.90.1100.10">
    <property type="match status" value="2"/>
</dbReference>
<feature type="domain" description="RNA polymerase beta subunit protrusion" evidence="13">
    <location>
        <begin position="152"/>
        <end position="572"/>
    </location>
</feature>
<dbReference type="NCBIfam" id="NF001616">
    <property type="entry name" value="PRK00405.1"/>
    <property type="match status" value="1"/>
</dbReference>
<evidence type="ECO:0000256" key="6">
    <source>
        <dbReference type="HAMAP-Rule" id="MF_01321"/>
    </source>
</evidence>
<dbReference type="RefSeq" id="WP_263371510.1">
    <property type="nucleotide sequence ID" value="NZ_JAGSYD010000003.1"/>
</dbReference>
<evidence type="ECO:0000259" key="15">
    <source>
        <dbReference type="Pfam" id="PF10385"/>
    </source>
</evidence>
<dbReference type="Gene3D" id="2.30.150.10">
    <property type="entry name" value="DNA-directed RNA polymerase, beta subunit, external 1 domain"/>
    <property type="match status" value="1"/>
</dbReference>
<dbReference type="Gene3D" id="3.90.1110.10">
    <property type="entry name" value="RNA polymerase Rpb2, domain 2"/>
    <property type="match status" value="1"/>
</dbReference>
<dbReference type="InterPro" id="IPR037034">
    <property type="entry name" value="RNA_pol_Rpb2_2_sf"/>
</dbReference>
<keyword evidence="3 6" id="KW-0548">Nucleotidyltransferase</keyword>
<keyword evidence="9" id="KW-0175">Coiled coil</keyword>
<dbReference type="Proteomes" id="UP001596391">
    <property type="component" value="Unassembled WGS sequence"/>
</dbReference>
<dbReference type="PROSITE" id="PS01166">
    <property type="entry name" value="RNA_POL_BETA"/>
    <property type="match status" value="1"/>
</dbReference>
<dbReference type="InterPro" id="IPR010243">
    <property type="entry name" value="RNA_pol_bsu_bac"/>
</dbReference>
<feature type="coiled-coil region" evidence="9">
    <location>
        <begin position="1058"/>
        <end position="1092"/>
    </location>
</feature>
<dbReference type="Pfam" id="PF00562">
    <property type="entry name" value="RNA_pol_Rpb2_6"/>
    <property type="match status" value="1"/>
</dbReference>
<dbReference type="GO" id="GO:0000428">
    <property type="term" value="C:DNA-directed RNA polymerase complex"/>
    <property type="evidence" value="ECO:0007669"/>
    <property type="project" value="UniProtKB-KW"/>
</dbReference>
<dbReference type="SUPFAM" id="SSF64484">
    <property type="entry name" value="beta and beta-prime subunits of DNA dependent RNA-polymerase"/>
    <property type="match status" value="1"/>
</dbReference>
<dbReference type="PANTHER" id="PTHR20856">
    <property type="entry name" value="DNA-DIRECTED RNA POLYMERASE I SUBUNIT 2"/>
    <property type="match status" value="1"/>
</dbReference>
<dbReference type="CDD" id="cd00653">
    <property type="entry name" value="RNA_pol_B_RPB2"/>
    <property type="match status" value="1"/>
</dbReference>
<dbReference type="InterPro" id="IPR007121">
    <property type="entry name" value="RNA_pol_bsu_CS"/>
</dbReference>
<comment type="function">
    <text evidence="6 8">DNA-dependent RNA polymerase catalyzes the transcription of DNA into RNA using the four ribonucleoside triphosphates as substrates.</text>
</comment>
<dbReference type="InterPro" id="IPR007645">
    <property type="entry name" value="RNA_pol_Rpb2_3"/>
</dbReference>
<evidence type="ECO:0000313" key="17">
    <source>
        <dbReference type="Proteomes" id="UP001596391"/>
    </source>
</evidence>
<dbReference type="Pfam" id="PF04563">
    <property type="entry name" value="RNA_pol_Rpb2_1"/>
    <property type="match status" value="1"/>
</dbReference>
<evidence type="ECO:0000256" key="1">
    <source>
        <dbReference type="ARBA" id="ARBA00022478"/>
    </source>
</evidence>
<feature type="domain" description="DNA-directed RNA polymerase subunit 2 hybrid-binding" evidence="10">
    <location>
        <begin position="834"/>
        <end position="1402"/>
    </location>
</feature>
<evidence type="ECO:0000256" key="8">
    <source>
        <dbReference type="RuleBase" id="RU363031"/>
    </source>
</evidence>
<dbReference type="EC" id="2.7.7.6" evidence="6 8"/>
<evidence type="ECO:0000256" key="3">
    <source>
        <dbReference type="ARBA" id="ARBA00022695"/>
    </source>
</evidence>
<feature type="domain" description="RNA polymerase Rpb2" evidence="11">
    <location>
        <begin position="1404"/>
        <end position="1478"/>
    </location>
</feature>
<evidence type="ECO:0000256" key="2">
    <source>
        <dbReference type="ARBA" id="ARBA00022679"/>
    </source>
</evidence>
<evidence type="ECO:0000256" key="9">
    <source>
        <dbReference type="SAM" id="Coils"/>
    </source>
</evidence>
<evidence type="ECO:0000256" key="4">
    <source>
        <dbReference type="ARBA" id="ARBA00023163"/>
    </source>
</evidence>
<dbReference type="EMBL" id="JBHSWI010000001">
    <property type="protein sequence ID" value="MFC6645120.1"/>
    <property type="molecule type" value="Genomic_DNA"/>
</dbReference>
<dbReference type="GO" id="GO:0003899">
    <property type="term" value="F:DNA-directed RNA polymerase activity"/>
    <property type="evidence" value="ECO:0007669"/>
    <property type="project" value="UniProtKB-EC"/>
</dbReference>
<organism evidence="16 17">
    <name type="scientific">Granulicella cerasi</name>
    <dbReference type="NCBI Taxonomy" id="741063"/>
    <lineage>
        <taxon>Bacteria</taxon>
        <taxon>Pseudomonadati</taxon>
        <taxon>Acidobacteriota</taxon>
        <taxon>Terriglobia</taxon>
        <taxon>Terriglobales</taxon>
        <taxon>Acidobacteriaceae</taxon>
        <taxon>Granulicella</taxon>
    </lineage>
</organism>
<dbReference type="InterPro" id="IPR007120">
    <property type="entry name" value="DNA-dir_RNAP_su2_dom"/>
</dbReference>
<feature type="domain" description="RNA polymerase Rpb2" evidence="14">
    <location>
        <begin position="587"/>
        <end position="655"/>
    </location>
</feature>
<keyword evidence="17" id="KW-1185">Reference proteome</keyword>
<name>A0ABW1Z817_9BACT</name>
<dbReference type="InterPro" id="IPR015712">
    <property type="entry name" value="DNA-dir_RNA_pol_su2"/>
</dbReference>
<dbReference type="InterPro" id="IPR037033">
    <property type="entry name" value="DNA-dir_RNAP_su2_hyb_sf"/>
</dbReference>
<evidence type="ECO:0000259" key="14">
    <source>
        <dbReference type="Pfam" id="PF04565"/>
    </source>
</evidence>
<keyword evidence="1 6" id="KW-0240">DNA-directed RNA polymerase</keyword>
<dbReference type="Gene3D" id="3.90.1800.10">
    <property type="entry name" value="RNA polymerase alpha subunit dimerisation domain"/>
    <property type="match status" value="1"/>
</dbReference>
<comment type="similarity">
    <text evidence="6 7">Belongs to the RNA polymerase beta chain family.</text>
</comment>
<feature type="domain" description="RNA polymerase Rpb2" evidence="12">
    <location>
        <begin position="229"/>
        <end position="289"/>
    </location>
</feature>
<dbReference type="Pfam" id="PF10385">
    <property type="entry name" value="RNA_pol_Rpb2_45"/>
    <property type="match status" value="1"/>
</dbReference>
<evidence type="ECO:0000259" key="10">
    <source>
        <dbReference type="Pfam" id="PF00562"/>
    </source>
</evidence>
<dbReference type="HAMAP" id="MF_01321">
    <property type="entry name" value="RNApol_bact_RpoB"/>
    <property type="match status" value="1"/>
</dbReference>
<dbReference type="InterPro" id="IPR007644">
    <property type="entry name" value="RNA_pol_bsu_protrusion"/>
</dbReference>
<accession>A0ABW1Z817</accession>
<feature type="domain" description="RNA polymerase Rpb2" evidence="12">
    <location>
        <begin position="419"/>
        <end position="527"/>
    </location>
</feature>
<dbReference type="InterPro" id="IPR007642">
    <property type="entry name" value="RNA_pol_Rpb2_2"/>
</dbReference>
<dbReference type="Gene3D" id="2.40.50.100">
    <property type="match status" value="1"/>
</dbReference>
<comment type="caution">
    <text evidence="16">The sequence shown here is derived from an EMBL/GenBank/DDBJ whole genome shotgun (WGS) entry which is preliminary data.</text>
</comment>
<evidence type="ECO:0000313" key="16">
    <source>
        <dbReference type="EMBL" id="MFC6645120.1"/>
    </source>
</evidence>
<sequence length="1499" mass="167461">MSDSTTKQELRPIRSRLDFSKIPTSIQIPNLIEVQRRSYERFLQMDKLPQEREDNGLQSVFTSVFPITDFRNVSELEFVDYTIGNWECKCGFLKGLNHLRTACVSCGHMVITDPFHPGDVLCKFCGTYNKNTPDFCTKCGDPVGLQLKYDQAECEERGMTYSAPLKVTIRLKIYDKDPETGVKTLRDMKEQEVFFGDIPLMSANGTFIVNGTERVIVSQLHRSPGVFFETANNRTYFLGKIIPYRGSWVEFEYDQKNILYVRIDRKRKFLGTIFLRALGLRTDEEILKTFYTVDTVNVKDGKLSWSISSEDKATNIVGTRSTSALVVDGKEVVASGKKIGASALKALRASGVTSVEVENSEFEGAMTAADVVDMTTGELLYEANQELSADKLHKILQSGVTSLEVFFPEKDDVGGIIANTLRRDSVRKPEEALIEIYRKLRPGDPPTLDTATALFEGMFFDPRKYDFSRVGRLKFNIKLYENQDSAGLDHRTLTPEDFYGTIRYLLKLRKNIGVVDDIDHLGNRRVRAVGELMENQFRIGLVRMERAIKEKMSVYQEMSTAMPHDLINAKPVMAAIREFFGSSQLSQFMDQTNPLSEITHKRRLSALGPGGLSRERAGFEVRDVHPTHYGRICPIETPEGPNIGLISSLSCFARINEYGFIESPYRKVKEGRVLDYVAVTNAGESGLRQGDTLEISESVELNKKLKKESKRAAEFEPFSFYLSAWEEDRHTIAQANITLDENGHMTEALVNARRTGDFVLVPQAEIDYMDVSPKQLVSVAASLVPFLEHDDANRALMGANMQRQSVPLLVAEAPFVGTGMEGVTARDSGAVILAKRNGIVDSVDSERIIVRVEGEHHPTQLSREVGSDIYSLTKFKRSNQNTCINQKPIVRRGDRVLKGQVLADGPCTEQGELGLGRNVLVAFMPWRGYNFEDAILISEKLVREDYYTSIHIEEFEIEARDTKLGPEEITRDIPNVSEHALRDLDESGIIRIGAKISHNDILVGKVTPKGETQLTPEEKLLRAIFGEKAGDVRDASLTCPPGIEGTVVDVRIFSRKGQEKDQRALQIEQEQIERLERNLADEIRILTDERLKRLDGILGGKAVLADLHDERTNKKLLSKDDVLTREQIELISTRNLKRIRYADKDPRVNEQIDEIEEMTSRQIDVLRKITNEKIAKMGKGDELSPGVIKMVKVYIAMKRKLSVGDKMAGRHGNKGVIARILPEEDMPYLPDGTPVEIVLNPLGVPSRMNVGQILETHLGWAAHELGVKVAALAAQAQEANEVREIFKEQFKNTAALNQLLALDDEQTLRVAAGMKRGIWFGTAVFDGAQETEIKALLAAAGLPSSGKSPLIDGMTGDEFEQPVTVGYIYMLKLSHLVDDKIHARSIGPYSLITQQPLGGKAQFGGQRFGEMEVWALEAYGAAYILQELLTAKSDDVFGRTKIYEAIVKGEAAIEPGVPESFNVLIRELQSLCLDVELVKGSAAVSEEDLNTVPELAVAD</sequence>
<dbReference type="Pfam" id="PF04560">
    <property type="entry name" value="RNA_pol_Rpb2_7"/>
    <property type="match status" value="1"/>
</dbReference>
<dbReference type="InterPro" id="IPR007641">
    <property type="entry name" value="RNA_pol_Rpb2_7"/>
</dbReference>
<comment type="subunit">
    <text evidence="6 8">The RNAP catalytic core consists of 2 alpha, 1 beta, 1 beta' and 1 omega subunit. When a sigma factor is associated with the core the holoenzyme is formed, which can initiate transcription.</text>
</comment>
<proteinExistence type="inferred from homology"/>
<evidence type="ECO:0000259" key="12">
    <source>
        <dbReference type="Pfam" id="PF04561"/>
    </source>
</evidence>
<evidence type="ECO:0000256" key="5">
    <source>
        <dbReference type="ARBA" id="ARBA00048552"/>
    </source>
</evidence>
<dbReference type="InterPro" id="IPR042107">
    <property type="entry name" value="DNA-dir_RNA_pol_bsu_ext_1_sf"/>
</dbReference>
<keyword evidence="2 6" id="KW-0808">Transferase</keyword>
<reference evidence="17" key="1">
    <citation type="journal article" date="2019" name="Int. J. Syst. Evol. Microbiol.">
        <title>The Global Catalogue of Microorganisms (GCM) 10K type strain sequencing project: providing services to taxonomists for standard genome sequencing and annotation.</title>
        <authorList>
            <consortium name="The Broad Institute Genomics Platform"/>
            <consortium name="The Broad Institute Genome Sequencing Center for Infectious Disease"/>
            <person name="Wu L."/>
            <person name="Ma J."/>
        </authorList>
    </citation>
    <scope>NUCLEOTIDE SEQUENCE [LARGE SCALE GENOMIC DNA]</scope>
    <source>
        <strain evidence="17">CGMCC 1.16026</strain>
    </source>
</reference>
<evidence type="ECO:0000259" key="11">
    <source>
        <dbReference type="Pfam" id="PF04560"/>
    </source>
</evidence>
<dbReference type="Pfam" id="PF04565">
    <property type="entry name" value="RNA_pol_Rpb2_3"/>
    <property type="match status" value="1"/>
</dbReference>
<gene>
    <name evidence="6 16" type="primary">rpoB</name>
    <name evidence="16" type="ORF">ACFQBQ_05830</name>
</gene>